<organism evidence="1">
    <name type="scientific">marine sediment metagenome</name>
    <dbReference type="NCBI Taxonomy" id="412755"/>
    <lineage>
        <taxon>unclassified sequences</taxon>
        <taxon>metagenomes</taxon>
        <taxon>ecological metagenomes</taxon>
    </lineage>
</organism>
<comment type="caution">
    <text evidence="1">The sequence shown here is derived from an EMBL/GenBank/DDBJ whole genome shotgun (WGS) entry which is preliminary data.</text>
</comment>
<accession>X0UTN0</accession>
<evidence type="ECO:0000313" key="1">
    <source>
        <dbReference type="EMBL" id="GAG09080.1"/>
    </source>
</evidence>
<dbReference type="AlphaFoldDB" id="X0UTN0"/>
<dbReference type="EMBL" id="BARS01023225">
    <property type="protein sequence ID" value="GAG09080.1"/>
    <property type="molecule type" value="Genomic_DNA"/>
</dbReference>
<proteinExistence type="predicted"/>
<reference evidence="1" key="1">
    <citation type="journal article" date="2014" name="Front. Microbiol.">
        <title>High frequency of phylogenetically diverse reductive dehalogenase-homologous genes in deep subseafloor sedimentary metagenomes.</title>
        <authorList>
            <person name="Kawai M."/>
            <person name="Futagami T."/>
            <person name="Toyoda A."/>
            <person name="Takaki Y."/>
            <person name="Nishi S."/>
            <person name="Hori S."/>
            <person name="Arai W."/>
            <person name="Tsubouchi T."/>
            <person name="Morono Y."/>
            <person name="Uchiyama I."/>
            <person name="Ito T."/>
            <person name="Fujiyama A."/>
            <person name="Inagaki F."/>
            <person name="Takami H."/>
        </authorList>
    </citation>
    <scope>NUCLEOTIDE SEQUENCE</scope>
    <source>
        <strain evidence="1">Expedition CK06-06</strain>
    </source>
</reference>
<name>X0UTN0_9ZZZZ</name>
<sequence length="65" mass="7436">MRCTAKYQIDVTIPDHNVKKSANKEKFLSDILTTTGTKEEIKEAVSKHIDLIVDKLHELYYGEGE</sequence>
<gene>
    <name evidence="1" type="ORF">S01H1_37006</name>
</gene>
<protein>
    <submittedName>
        <fullName evidence="1">Uncharacterized protein</fullName>
    </submittedName>
</protein>